<dbReference type="Proteomes" id="UP001732700">
    <property type="component" value="Chromosome 6A"/>
</dbReference>
<dbReference type="EnsemblPlants" id="AVESA.00010b.r2.6AG1062430.1">
    <property type="protein sequence ID" value="AVESA.00010b.r2.6AG1062430.1.CDS"/>
    <property type="gene ID" value="AVESA.00010b.r2.6AG1062430"/>
</dbReference>
<accession>A0ACD5YZ35</accession>
<reference evidence="1" key="1">
    <citation type="submission" date="2021-05" db="EMBL/GenBank/DDBJ databases">
        <authorList>
            <person name="Scholz U."/>
            <person name="Mascher M."/>
            <person name="Fiebig A."/>
        </authorList>
    </citation>
    <scope>NUCLEOTIDE SEQUENCE [LARGE SCALE GENOMIC DNA]</scope>
</reference>
<sequence length="236" mass="27082">MLSFLSVDVSSRFRGAVRGQSGHLLIGTAPYRGHERWEEAELDIPRRRCRTCSPEKKTEGDEMLERWWECSGAGTDRDQRLSSTTGWVPRYEPIPILYEYGRTPEGTPLSYLLYYKPFSPTRRPVYEDGTTKVICLYRMVSPDQLELEDDECYRKFCRRVTQEGQRHGGKLVRTVVPRPDPSGAPVAGVGKVFLEYADIDSSAYSKGMLHWMRFQGRQVIAVFFAEDKFANGDYDA</sequence>
<protein>
    <submittedName>
        <fullName evidence="1">Uncharacterized protein</fullName>
    </submittedName>
</protein>
<evidence type="ECO:0000313" key="1">
    <source>
        <dbReference type="EnsemblPlants" id="AVESA.00010b.r2.6AG1062430.1.CDS"/>
    </source>
</evidence>
<evidence type="ECO:0000313" key="2">
    <source>
        <dbReference type="Proteomes" id="UP001732700"/>
    </source>
</evidence>
<keyword evidence="2" id="KW-1185">Reference proteome</keyword>
<proteinExistence type="predicted"/>
<reference evidence="1" key="2">
    <citation type="submission" date="2025-09" db="UniProtKB">
        <authorList>
            <consortium name="EnsemblPlants"/>
        </authorList>
    </citation>
    <scope>IDENTIFICATION</scope>
</reference>
<name>A0ACD5YZ35_AVESA</name>
<organism evidence="1 2">
    <name type="scientific">Avena sativa</name>
    <name type="common">Oat</name>
    <dbReference type="NCBI Taxonomy" id="4498"/>
    <lineage>
        <taxon>Eukaryota</taxon>
        <taxon>Viridiplantae</taxon>
        <taxon>Streptophyta</taxon>
        <taxon>Embryophyta</taxon>
        <taxon>Tracheophyta</taxon>
        <taxon>Spermatophyta</taxon>
        <taxon>Magnoliopsida</taxon>
        <taxon>Liliopsida</taxon>
        <taxon>Poales</taxon>
        <taxon>Poaceae</taxon>
        <taxon>BOP clade</taxon>
        <taxon>Pooideae</taxon>
        <taxon>Poodae</taxon>
        <taxon>Poeae</taxon>
        <taxon>Poeae Chloroplast Group 1 (Aveneae type)</taxon>
        <taxon>Aveninae</taxon>
        <taxon>Avena</taxon>
    </lineage>
</organism>